<keyword evidence="2" id="KW-1133">Transmembrane helix</keyword>
<gene>
    <name evidence="4" type="ORF">RUM43_010926</name>
</gene>
<evidence type="ECO:0000259" key="3">
    <source>
        <dbReference type="Pfam" id="PF02582"/>
    </source>
</evidence>
<feature type="transmembrane region" description="Helical" evidence="2">
    <location>
        <begin position="294"/>
        <end position="312"/>
    </location>
</feature>
<evidence type="ECO:0000256" key="2">
    <source>
        <dbReference type="SAM" id="Phobius"/>
    </source>
</evidence>
<protein>
    <recommendedName>
        <fullName evidence="3">DUF155 domain-containing protein</fullName>
    </recommendedName>
</protein>
<organism evidence="4 5">
    <name type="scientific">Polyplax serrata</name>
    <name type="common">Common mouse louse</name>
    <dbReference type="NCBI Taxonomy" id="468196"/>
    <lineage>
        <taxon>Eukaryota</taxon>
        <taxon>Metazoa</taxon>
        <taxon>Ecdysozoa</taxon>
        <taxon>Arthropoda</taxon>
        <taxon>Hexapoda</taxon>
        <taxon>Insecta</taxon>
        <taxon>Pterygota</taxon>
        <taxon>Neoptera</taxon>
        <taxon>Paraneoptera</taxon>
        <taxon>Psocodea</taxon>
        <taxon>Troctomorpha</taxon>
        <taxon>Phthiraptera</taxon>
        <taxon>Anoplura</taxon>
        <taxon>Polyplacidae</taxon>
        <taxon>Polyplax</taxon>
    </lineage>
</organism>
<dbReference type="EMBL" id="JAWJWE010000039">
    <property type="protein sequence ID" value="KAK6620633.1"/>
    <property type="molecule type" value="Genomic_DNA"/>
</dbReference>
<evidence type="ECO:0000256" key="1">
    <source>
        <dbReference type="ARBA" id="ARBA00008306"/>
    </source>
</evidence>
<dbReference type="InterPro" id="IPR051624">
    <property type="entry name" value="RMD1/Sad1-interacting"/>
</dbReference>
<evidence type="ECO:0000313" key="5">
    <source>
        <dbReference type="Proteomes" id="UP001372834"/>
    </source>
</evidence>
<name>A0AAN8P486_POLSC</name>
<keyword evidence="2" id="KW-0812">Transmembrane</keyword>
<accession>A0AAN8P486</accession>
<dbReference type="InterPro" id="IPR003734">
    <property type="entry name" value="DUF155"/>
</dbReference>
<comment type="similarity">
    <text evidence="1">Belongs to the RMD1/sif2 family.</text>
</comment>
<feature type="domain" description="DUF155" evidence="3">
    <location>
        <begin position="91"/>
        <end position="267"/>
    </location>
</feature>
<dbReference type="PANTHER" id="PTHR16255">
    <property type="entry name" value="REQUIRED FOR MEIOTIC NUCLEAR DIVISION PROTEIN 1 HOMOLOG"/>
    <property type="match status" value="1"/>
</dbReference>
<keyword evidence="2" id="KW-0472">Membrane</keyword>
<dbReference type="Proteomes" id="UP001372834">
    <property type="component" value="Unassembled WGS sequence"/>
</dbReference>
<dbReference type="GO" id="GO:0005739">
    <property type="term" value="C:mitochondrion"/>
    <property type="evidence" value="ECO:0007669"/>
    <property type="project" value="UniProtKB-ARBA"/>
</dbReference>
<dbReference type="GO" id="GO:0070131">
    <property type="term" value="P:positive regulation of mitochondrial translation"/>
    <property type="evidence" value="ECO:0007669"/>
    <property type="project" value="TreeGrafter"/>
</dbReference>
<evidence type="ECO:0000313" key="4">
    <source>
        <dbReference type="EMBL" id="KAK6620633.1"/>
    </source>
</evidence>
<dbReference type="Pfam" id="PF02582">
    <property type="entry name" value="DUF155"/>
    <property type="match status" value="1"/>
</dbReference>
<dbReference type="PANTHER" id="PTHR16255:SF1">
    <property type="entry name" value="REQUIRED FOR MEIOTIC NUCLEAR DIVISION PROTEIN 1 HOMOLOG"/>
    <property type="match status" value="1"/>
</dbReference>
<comment type="caution">
    <text evidence="4">The sequence shown here is derived from an EMBL/GenBank/DDBJ whole genome shotgun (WGS) entry which is preliminary data.</text>
</comment>
<proteinExistence type="inferred from homology"/>
<dbReference type="AlphaFoldDB" id="A0AAN8P486"/>
<sequence length="314" mass="36346">MESAEVTKKQVLMSTQLKKRPVKKKKTLGDSTGLRINAFSTAEEYDLDGLSQSLSLETSFKQNHVIGDPDVVESICAVSKSDAHDADGKHLFFFREGSVVMWNLSDLEMKTILNFVKNYEKNSFEESMIQNESETMNYIYSPDVAEPEIINDNIVFSRGNDLIFEKYAISNAMALSVHLGTFEANFENYINAMEPVTDDLKSGRVIKMSRDEVLQKTGQLFALRHNINLNSNLLDTPDFYWDRAELEKLYQRTSNYFCINKRTRVMNEKINHCIELVELLSSHLNDKHHVRLEWMIIVLIMVEVLFEIIHFIRR</sequence>
<reference evidence="4 5" key="1">
    <citation type="submission" date="2023-10" db="EMBL/GenBank/DDBJ databases">
        <title>Genomes of two closely related lineages of the louse Polyplax serrata with different host specificities.</title>
        <authorList>
            <person name="Martinu J."/>
            <person name="Tarabai H."/>
            <person name="Stefka J."/>
            <person name="Hypsa V."/>
        </authorList>
    </citation>
    <scope>NUCLEOTIDE SEQUENCE [LARGE SCALE GENOMIC DNA]</scope>
    <source>
        <strain evidence="4">HR10_N</strain>
    </source>
</reference>